<dbReference type="AlphaFoldDB" id="A0A484M1S3"/>
<accession>A0A484M1S3</accession>
<evidence type="ECO:0000313" key="3">
    <source>
        <dbReference type="Proteomes" id="UP000595140"/>
    </source>
</evidence>
<sequence length="66" mass="7354">MVIPKLILEAHSMFRALVEYLISMGLRRQDSMFREAFRGSSSRVGTPTAMAPPPPCVPTSFKELAE</sequence>
<protein>
    <submittedName>
        <fullName evidence="2">Uncharacterized protein</fullName>
    </submittedName>
</protein>
<keyword evidence="3" id="KW-1185">Reference proteome</keyword>
<feature type="region of interest" description="Disordered" evidence="1">
    <location>
        <begin position="42"/>
        <end position="66"/>
    </location>
</feature>
<evidence type="ECO:0000256" key="1">
    <source>
        <dbReference type="SAM" id="MobiDB-lite"/>
    </source>
</evidence>
<reference evidence="2 3" key="1">
    <citation type="submission" date="2018-04" db="EMBL/GenBank/DDBJ databases">
        <authorList>
            <person name="Vogel A."/>
        </authorList>
    </citation>
    <scope>NUCLEOTIDE SEQUENCE [LARGE SCALE GENOMIC DNA]</scope>
</reference>
<dbReference type="Proteomes" id="UP000595140">
    <property type="component" value="Unassembled WGS sequence"/>
</dbReference>
<organism evidence="2 3">
    <name type="scientific">Cuscuta campestris</name>
    <dbReference type="NCBI Taxonomy" id="132261"/>
    <lineage>
        <taxon>Eukaryota</taxon>
        <taxon>Viridiplantae</taxon>
        <taxon>Streptophyta</taxon>
        <taxon>Embryophyta</taxon>
        <taxon>Tracheophyta</taxon>
        <taxon>Spermatophyta</taxon>
        <taxon>Magnoliopsida</taxon>
        <taxon>eudicotyledons</taxon>
        <taxon>Gunneridae</taxon>
        <taxon>Pentapetalae</taxon>
        <taxon>asterids</taxon>
        <taxon>lamiids</taxon>
        <taxon>Solanales</taxon>
        <taxon>Convolvulaceae</taxon>
        <taxon>Cuscuteae</taxon>
        <taxon>Cuscuta</taxon>
        <taxon>Cuscuta subgen. Grammica</taxon>
        <taxon>Cuscuta sect. Cleistogrammica</taxon>
    </lineage>
</organism>
<gene>
    <name evidence="2" type="ORF">CCAM_LOCUS23734</name>
</gene>
<name>A0A484M1S3_9ASTE</name>
<evidence type="ECO:0000313" key="2">
    <source>
        <dbReference type="EMBL" id="VFQ81958.1"/>
    </source>
</evidence>
<proteinExistence type="predicted"/>
<dbReference type="EMBL" id="OOIL02002262">
    <property type="protein sequence ID" value="VFQ81958.1"/>
    <property type="molecule type" value="Genomic_DNA"/>
</dbReference>